<dbReference type="AlphaFoldDB" id="I3IN07"/>
<name>I3IN07_9BACT</name>
<accession>I3IN07</accession>
<comment type="caution">
    <text evidence="2">The sequence shown here is derived from an EMBL/GenBank/DDBJ whole genome shotgun (WGS) entry which is preliminary data.</text>
</comment>
<gene>
    <name evidence="2" type="ORF">KSU1_C1506</name>
</gene>
<dbReference type="EMBL" id="BAFH01000003">
    <property type="protein sequence ID" value="GAB63102.1"/>
    <property type="molecule type" value="Genomic_DNA"/>
</dbReference>
<organism evidence="2 3">
    <name type="scientific">Candidatus Jettenia caeni</name>
    <dbReference type="NCBI Taxonomy" id="247490"/>
    <lineage>
        <taxon>Bacteria</taxon>
        <taxon>Pseudomonadati</taxon>
        <taxon>Planctomycetota</taxon>
        <taxon>Candidatus Brocadiia</taxon>
        <taxon>Candidatus Brocadiales</taxon>
        <taxon>Candidatus Brocadiaceae</taxon>
        <taxon>Candidatus Jettenia</taxon>
    </lineage>
</organism>
<proteinExistence type="predicted"/>
<keyword evidence="1" id="KW-0812">Transmembrane</keyword>
<reference evidence="2 3" key="1">
    <citation type="journal article" date="2012" name="FEBS Lett.">
        <title>Anammox organism KSU-1 expresses a NirK-type copper-containing nitrite reductase instead of a NirS-type with cytochrome cd1.</title>
        <authorList>
            <person name="Hira D."/>
            <person name="Toh H."/>
            <person name="Migita C.T."/>
            <person name="Okubo H."/>
            <person name="Nishiyama T."/>
            <person name="Hattori M."/>
            <person name="Furukawa K."/>
            <person name="Fujii T."/>
        </authorList>
    </citation>
    <scope>NUCLEOTIDE SEQUENCE [LARGE SCALE GENOMIC DNA]</scope>
</reference>
<keyword evidence="1" id="KW-0472">Membrane</keyword>
<keyword evidence="1" id="KW-1133">Transmembrane helix</keyword>
<evidence type="ECO:0000313" key="2">
    <source>
        <dbReference type="EMBL" id="GAB63102.1"/>
    </source>
</evidence>
<dbReference type="Proteomes" id="UP000002985">
    <property type="component" value="Unassembled WGS sequence"/>
</dbReference>
<keyword evidence="3" id="KW-1185">Reference proteome</keyword>
<evidence type="ECO:0000256" key="1">
    <source>
        <dbReference type="SAM" id="Phobius"/>
    </source>
</evidence>
<dbReference type="STRING" id="247490.KSU1_C1506"/>
<evidence type="ECO:0000313" key="3">
    <source>
        <dbReference type="Proteomes" id="UP000002985"/>
    </source>
</evidence>
<sequence>MDWDVIEPRIKNIIHETIRQTLKEEVLRVTEISDQRIALSFAQCKAHQIFSDKDIERSFFDIFKKFEQHLEAHKKREVTVKWLIGILITVICSTIGFLTTALKHK</sequence>
<protein>
    <submittedName>
        <fullName evidence="2">Uncharacterized protein</fullName>
    </submittedName>
</protein>
<feature type="transmembrane region" description="Helical" evidence="1">
    <location>
        <begin position="82"/>
        <end position="102"/>
    </location>
</feature>